<dbReference type="OrthoDB" id="5380370at2759"/>
<feature type="compositionally biased region" description="Polar residues" evidence="1">
    <location>
        <begin position="102"/>
        <end position="111"/>
    </location>
</feature>
<feature type="compositionally biased region" description="Polar residues" evidence="1">
    <location>
        <begin position="207"/>
        <end position="216"/>
    </location>
</feature>
<accession>A0A0C3D6Y0</accession>
<dbReference type="AlphaFoldDB" id="A0A0C3D6Y0"/>
<dbReference type="EMBL" id="KN832881">
    <property type="protein sequence ID" value="KIM97647.1"/>
    <property type="molecule type" value="Genomic_DNA"/>
</dbReference>
<name>A0A0C3D6Y0_OIDMZ</name>
<sequence length="472" mass="53457">MSPSQLLQNGPCQTSHDFDRLPPPLEAFNFFDSPVHPPPPSRGVRSFDRPPSARSMPVAGRSQKKLQQIAGLDMTGEEFDALPAAVRRKYFSTLERLRFAQNSRPDTSCNTPHHHHDRPRQRLRKGSLADRRGLDLPFLELRRKASRPARRHNSVSSSDASWFMTLPEKIRQRQFTQEEQDLLSGRVNEHYILDATDEAIYKATRGRSPSLQSRSPKSPKIETNHTRQRSRALSLISPRHLPKASVSSIDPAATHYQDPEARLKLRAYLASPQKFDEAIEFGFPSIDGVAADKENKPPRISADIIGRKSQSTEKSRSFWKDVEISSLFDDDSSVQDPESPLTPMLADAHFKNQYRPPVHTGHGKSSLDFSHIGVTKPMVLKQPESYTHASTGNREMTLRMTLTRPDLRADDTALYGWQTSRSPLREEPLTPEESEVRGPFGGTDGWGIDDKEDGVVKRFWNRVKSSQRKPVY</sequence>
<keyword evidence="3" id="KW-1185">Reference proteome</keyword>
<feature type="compositionally biased region" description="Polar residues" evidence="1">
    <location>
        <begin position="1"/>
        <end position="15"/>
    </location>
</feature>
<gene>
    <name evidence="2" type="ORF">OIDMADRAFT_167657</name>
</gene>
<reference evidence="2 3" key="1">
    <citation type="submission" date="2014-04" db="EMBL/GenBank/DDBJ databases">
        <authorList>
            <consortium name="DOE Joint Genome Institute"/>
            <person name="Kuo A."/>
            <person name="Martino E."/>
            <person name="Perotto S."/>
            <person name="Kohler A."/>
            <person name="Nagy L.G."/>
            <person name="Floudas D."/>
            <person name="Copeland A."/>
            <person name="Barry K.W."/>
            <person name="Cichocki N."/>
            <person name="Veneault-Fourrey C."/>
            <person name="LaButti K."/>
            <person name="Lindquist E.A."/>
            <person name="Lipzen A."/>
            <person name="Lundell T."/>
            <person name="Morin E."/>
            <person name="Murat C."/>
            <person name="Sun H."/>
            <person name="Tunlid A."/>
            <person name="Henrissat B."/>
            <person name="Grigoriev I.V."/>
            <person name="Hibbett D.S."/>
            <person name="Martin F."/>
            <person name="Nordberg H.P."/>
            <person name="Cantor M.N."/>
            <person name="Hua S.X."/>
        </authorList>
    </citation>
    <scope>NUCLEOTIDE SEQUENCE [LARGE SCALE GENOMIC DNA]</scope>
    <source>
        <strain evidence="2 3">Zn</strain>
    </source>
</reference>
<evidence type="ECO:0000313" key="3">
    <source>
        <dbReference type="Proteomes" id="UP000054321"/>
    </source>
</evidence>
<organism evidence="2 3">
    <name type="scientific">Oidiodendron maius (strain Zn)</name>
    <dbReference type="NCBI Taxonomy" id="913774"/>
    <lineage>
        <taxon>Eukaryota</taxon>
        <taxon>Fungi</taxon>
        <taxon>Dikarya</taxon>
        <taxon>Ascomycota</taxon>
        <taxon>Pezizomycotina</taxon>
        <taxon>Leotiomycetes</taxon>
        <taxon>Leotiomycetes incertae sedis</taxon>
        <taxon>Myxotrichaceae</taxon>
        <taxon>Oidiodendron</taxon>
    </lineage>
</organism>
<feature type="compositionally biased region" description="Basic residues" evidence="1">
    <location>
        <begin position="112"/>
        <end position="125"/>
    </location>
</feature>
<dbReference type="InParanoid" id="A0A0C3D6Y0"/>
<evidence type="ECO:0000313" key="2">
    <source>
        <dbReference type="EMBL" id="KIM97647.1"/>
    </source>
</evidence>
<evidence type="ECO:0000256" key="1">
    <source>
        <dbReference type="SAM" id="MobiDB-lite"/>
    </source>
</evidence>
<proteinExistence type="predicted"/>
<reference evidence="3" key="2">
    <citation type="submission" date="2015-01" db="EMBL/GenBank/DDBJ databases">
        <title>Evolutionary Origins and Diversification of the Mycorrhizal Mutualists.</title>
        <authorList>
            <consortium name="DOE Joint Genome Institute"/>
            <consortium name="Mycorrhizal Genomics Consortium"/>
            <person name="Kohler A."/>
            <person name="Kuo A."/>
            <person name="Nagy L.G."/>
            <person name="Floudas D."/>
            <person name="Copeland A."/>
            <person name="Barry K.W."/>
            <person name="Cichocki N."/>
            <person name="Veneault-Fourrey C."/>
            <person name="LaButti K."/>
            <person name="Lindquist E.A."/>
            <person name="Lipzen A."/>
            <person name="Lundell T."/>
            <person name="Morin E."/>
            <person name="Murat C."/>
            <person name="Riley R."/>
            <person name="Ohm R."/>
            <person name="Sun H."/>
            <person name="Tunlid A."/>
            <person name="Henrissat B."/>
            <person name="Grigoriev I.V."/>
            <person name="Hibbett D.S."/>
            <person name="Martin F."/>
        </authorList>
    </citation>
    <scope>NUCLEOTIDE SEQUENCE [LARGE SCALE GENOMIC DNA]</scope>
    <source>
        <strain evidence="3">Zn</strain>
    </source>
</reference>
<evidence type="ECO:0008006" key="4">
    <source>
        <dbReference type="Google" id="ProtNLM"/>
    </source>
</evidence>
<dbReference type="Proteomes" id="UP000054321">
    <property type="component" value="Unassembled WGS sequence"/>
</dbReference>
<feature type="region of interest" description="Disordered" evidence="1">
    <location>
        <begin position="418"/>
        <end position="451"/>
    </location>
</feature>
<feature type="region of interest" description="Disordered" evidence="1">
    <location>
        <begin position="102"/>
        <end position="129"/>
    </location>
</feature>
<protein>
    <recommendedName>
        <fullName evidence="4">Mucin</fullName>
    </recommendedName>
</protein>
<feature type="region of interest" description="Disordered" evidence="1">
    <location>
        <begin position="203"/>
        <end position="232"/>
    </location>
</feature>
<feature type="region of interest" description="Disordered" evidence="1">
    <location>
        <begin position="1"/>
        <end position="64"/>
    </location>
</feature>
<dbReference type="HOGENOM" id="CLU_008913_0_1_1"/>